<accession>A0A6I4VQ36</accession>
<dbReference type="RefSeq" id="WP_160801122.1">
    <property type="nucleotide sequence ID" value="NZ_WUUL01000005.1"/>
</dbReference>
<organism evidence="1 2">
    <name type="scientific">Shimazuella alba</name>
    <dbReference type="NCBI Taxonomy" id="2690964"/>
    <lineage>
        <taxon>Bacteria</taxon>
        <taxon>Bacillati</taxon>
        <taxon>Bacillota</taxon>
        <taxon>Bacilli</taxon>
        <taxon>Bacillales</taxon>
        <taxon>Thermoactinomycetaceae</taxon>
        <taxon>Shimazuella</taxon>
    </lineage>
</organism>
<protein>
    <submittedName>
        <fullName evidence="1">Uncharacterized protein</fullName>
    </submittedName>
</protein>
<gene>
    <name evidence="1" type="ORF">GSM42_08475</name>
</gene>
<evidence type="ECO:0000313" key="2">
    <source>
        <dbReference type="Proteomes" id="UP000430692"/>
    </source>
</evidence>
<reference evidence="1 2" key="1">
    <citation type="submission" date="2019-12" db="EMBL/GenBank/DDBJ databases">
        <title>Whole-genome analyses of novel actinobacteria.</title>
        <authorList>
            <person name="Sahin N."/>
            <person name="Saygin H."/>
        </authorList>
    </citation>
    <scope>NUCLEOTIDE SEQUENCE [LARGE SCALE GENOMIC DNA]</scope>
    <source>
        <strain evidence="1 2">KC615</strain>
    </source>
</reference>
<name>A0A6I4VQ36_9BACL</name>
<dbReference type="AlphaFoldDB" id="A0A6I4VQ36"/>
<dbReference type="Proteomes" id="UP000430692">
    <property type="component" value="Unassembled WGS sequence"/>
</dbReference>
<keyword evidence="2" id="KW-1185">Reference proteome</keyword>
<comment type="caution">
    <text evidence="1">The sequence shown here is derived from an EMBL/GenBank/DDBJ whole genome shotgun (WGS) entry which is preliminary data.</text>
</comment>
<evidence type="ECO:0000313" key="1">
    <source>
        <dbReference type="EMBL" id="MXQ53757.1"/>
    </source>
</evidence>
<proteinExistence type="predicted"/>
<sequence>MSNEPNLGQLTNMINTVMGQKVLSEQQLGQIMNGAKRAFDKGGMPMVVEYLMRVTQADVDVEEVTQFAETIRANPQLGRDILEGKKSINQGKKK</sequence>
<dbReference type="EMBL" id="WUUL01000005">
    <property type="protein sequence ID" value="MXQ53757.1"/>
    <property type="molecule type" value="Genomic_DNA"/>
</dbReference>